<gene>
    <name evidence="2" type="ORF">GXM_04754</name>
</gene>
<dbReference type="AlphaFoldDB" id="A0A5P8W3S4"/>
<organism evidence="2 3">
    <name type="scientific">Nostoc sphaeroides CCNUC1</name>
    <dbReference type="NCBI Taxonomy" id="2653204"/>
    <lineage>
        <taxon>Bacteria</taxon>
        <taxon>Bacillati</taxon>
        <taxon>Cyanobacteriota</taxon>
        <taxon>Cyanophyceae</taxon>
        <taxon>Nostocales</taxon>
        <taxon>Nostocaceae</taxon>
        <taxon>Nostoc</taxon>
    </lineage>
</organism>
<reference evidence="2 3" key="1">
    <citation type="submission" date="2019-10" db="EMBL/GenBank/DDBJ databases">
        <title>Genomic and transcriptomic insights into the perfect genentic adaptation of a filamentous nitrogen-fixing cyanobacterium to rice fields.</title>
        <authorList>
            <person name="Chen Z."/>
        </authorList>
    </citation>
    <scope>NUCLEOTIDE SEQUENCE [LARGE SCALE GENOMIC DNA]</scope>
    <source>
        <strain evidence="2">CCNUC1</strain>
    </source>
</reference>
<feature type="compositionally biased region" description="Basic and acidic residues" evidence="1">
    <location>
        <begin position="1"/>
        <end position="22"/>
    </location>
</feature>
<proteinExistence type="predicted"/>
<feature type="region of interest" description="Disordered" evidence="1">
    <location>
        <begin position="1"/>
        <end position="24"/>
    </location>
</feature>
<evidence type="ECO:0000313" key="2">
    <source>
        <dbReference type="EMBL" id="QFS47264.1"/>
    </source>
</evidence>
<accession>A0A5P8W3S4</accession>
<sequence length="51" mass="6024">MNNCHYYEERERGKGERGKGTSDLKAGVSNMDTDFYRTTWRVLSSFFVLRN</sequence>
<keyword evidence="3" id="KW-1185">Reference proteome</keyword>
<dbReference type="EMBL" id="CP045226">
    <property type="protein sequence ID" value="QFS47264.1"/>
    <property type="molecule type" value="Genomic_DNA"/>
</dbReference>
<name>A0A5P8W3S4_9NOSO</name>
<protein>
    <submittedName>
        <fullName evidence="2">Uncharacterized protein</fullName>
    </submittedName>
</protein>
<evidence type="ECO:0000313" key="3">
    <source>
        <dbReference type="Proteomes" id="UP000326678"/>
    </source>
</evidence>
<dbReference type="Proteomes" id="UP000326678">
    <property type="component" value="Chromosome Gxm1"/>
</dbReference>
<evidence type="ECO:0000256" key="1">
    <source>
        <dbReference type="SAM" id="MobiDB-lite"/>
    </source>
</evidence>
<dbReference type="KEGG" id="nsh:GXM_04754"/>